<protein>
    <submittedName>
        <fullName evidence="1">Uncharacterized protein</fullName>
    </submittedName>
</protein>
<gene>
    <name evidence="1" type="ORF">K3G42_031450</name>
</gene>
<comment type="caution">
    <text evidence="1">The sequence shown here is derived from an EMBL/GenBank/DDBJ whole genome shotgun (WGS) entry which is preliminary data.</text>
</comment>
<proteinExistence type="predicted"/>
<evidence type="ECO:0000313" key="2">
    <source>
        <dbReference type="Proteomes" id="UP000827872"/>
    </source>
</evidence>
<reference evidence="1" key="1">
    <citation type="submission" date="2021-08" db="EMBL/GenBank/DDBJ databases">
        <title>The first chromosome-level gecko genome reveals the dynamic sex chromosomes of Neotropical dwarf geckos (Sphaerodactylidae: Sphaerodactylus).</title>
        <authorList>
            <person name="Pinto B.J."/>
            <person name="Keating S.E."/>
            <person name="Gamble T."/>
        </authorList>
    </citation>
    <scope>NUCLEOTIDE SEQUENCE</scope>
    <source>
        <strain evidence="1">TG3544</strain>
    </source>
</reference>
<sequence length="901" mass="96474">MAAPVEARSSCDKEELKEKLASLQKEYRKTFGRLQRAARTEKVKSHVKETIARQNCWLLQAAAEEDPAASSCQVAPEASASHLPGSCSETNALRTPSVTFNLEPEVFSPGGSLPENWGSVCPDRTHGRILRGLGLPALEKKPSRLSRSRRKGPPRGPLEERREDTPEAGKEGPSLEGPQSPVFTRLSSSFEIDRRILTMPLAAAAREGSSPSPSLTPQPESPHGENITPKVLHPLPGILLEESRGLSPEPLWTEGISATPEDSAVKDMPFLAHVQKASKEKERGREGEEEGRCRSASSEGAREPCQERSLPGEPQSSSCLATESPVSKPGEAGSRGEAEAGSPPLQAVSPSTPTHSLLDSCTVVEGLLFPVEYYVRTTRRMSRCQRELNLEAVIRSQLGKRRRRGRRVSLKDTVPSPTPSAQELPGSGALSAPPQAGRERRSGSPLALESPRAGEGLPQSGTVTRQRRKGRGRPRHGTPSHGAREPLALGGLEGNGCLGSSERCQPEPQEQAGNWDHSGMEPAPRGKMSSPPGRRRSRPCVGVLLGCPLQWLPSDLALQEFHLPAEEFGLLQSEKVRASARKPPEAVGSGEPLERLQGADPANLQAVEESPGDVLFPPEDESSELCLPPQDLHSSKLLLSPTDVVLEGGISQLESHLPTPLFPLVGTTPATQDFRGSPGQGQANPSQEPSAKAAGTQIRGTGEERSRVAMLCPKDGEGASWKPDEPGVQVEARQELTAKSGEQCEASVNQQEKAEDLAAGGPTHRRGEGNWKMTSKLKNSAGSCTVDLSAVWWEIADFTELCVVTACEASVALWRHLDSGCWETVHTWSFAEGLCEADLVSSRGDHFGFCCSGRDGRGFGRPDGRQLCGGLEPENWAAAVPDATGLPLPCASLPPGLLRLG</sequence>
<evidence type="ECO:0000313" key="1">
    <source>
        <dbReference type="EMBL" id="KAH8005903.1"/>
    </source>
</evidence>
<organism evidence="1 2">
    <name type="scientific">Sphaerodactylus townsendi</name>
    <dbReference type="NCBI Taxonomy" id="933632"/>
    <lineage>
        <taxon>Eukaryota</taxon>
        <taxon>Metazoa</taxon>
        <taxon>Chordata</taxon>
        <taxon>Craniata</taxon>
        <taxon>Vertebrata</taxon>
        <taxon>Euteleostomi</taxon>
        <taxon>Lepidosauria</taxon>
        <taxon>Squamata</taxon>
        <taxon>Bifurcata</taxon>
        <taxon>Gekkota</taxon>
        <taxon>Sphaerodactylidae</taxon>
        <taxon>Sphaerodactylus</taxon>
    </lineage>
</organism>
<name>A0ACB8FK46_9SAUR</name>
<dbReference type="Proteomes" id="UP000827872">
    <property type="component" value="Linkage Group LG04"/>
</dbReference>
<accession>A0ACB8FK46</accession>
<dbReference type="EMBL" id="CM037617">
    <property type="protein sequence ID" value="KAH8005903.1"/>
    <property type="molecule type" value="Genomic_DNA"/>
</dbReference>
<keyword evidence="2" id="KW-1185">Reference proteome</keyword>